<protein>
    <recommendedName>
        <fullName evidence="1">F-box domain-containing protein</fullName>
    </recommendedName>
</protein>
<dbReference type="SUPFAM" id="SSF81383">
    <property type="entry name" value="F-box domain"/>
    <property type="match status" value="1"/>
</dbReference>
<dbReference type="PANTHER" id="PTHR34145:SF28">
    <property type="entry name" value="F-BOX DOMAIN-CONTAINING PROTEIN"/>
    <property type="match status" value="1"/>
</dbReference>
<dbReference type="CDD" id="cd22160">
    <property type="entry name" value="F-box_AtFBL13-like"/>
    <property type="match status" value="1"/>
</dbReference>
<dbReference type="PROSITE" id="PS50181">
    <property type="entry name" value="FBOX"/>
    <property type="match status" value="1"/>
</dbReference>
<name>A0A1R3KJE3_9ROSI</name>
<dbReference type="AlphaFoldDB" id="A0A1R3KJE3"/>
<dbReference type="OrthoDB" id="1678879at2759"/>
<feature type="domain" description="F-box" evidence="1">
    <location>
        <begin position="34"/>
        <end position="67"/>
    </location>
</feature>
<dbReference type="Pfam" id="PF00646">
    <property type="entry name" value="F-box"/>
    <property type="match status" value="1"/>
</dbReference>
<dbReference type="Proteomes" id="UP000187203">
    <property type="component" value="Unassembled WGS sequence"/>
</dbReference>
<dbReference type="InterPro" id="IPR053781">
    <property type="entry name" value="F-box_AtFBL13-like"/>
</dbReference>
<dbReference type="InterPro" id="IPR036047">
    <property type="entry name" value="F-box-like_dom_sf"/>
</dbReference>
<sequence>MVEVFIFNSAAMGNMSTAMDNMRLDPADASPSATDRISELPEDVMNRILFLLPPKEAARTSILSKNWLNQWNSLPIFNLCTKSLPGRNNLLKEDCPNFGANVDEYLNHIDKSLQKVRDHKVLIGKFELDLFLCEEKHTLRINKFIELATKNCVKELILHTFLHYPYPQPSLPLAIFETCSFTVLDLGSWDLMPAFSKLENYPKFPCLRELSLSHVNLEEKILQNLLACCPMIERFALKYCWSVKHILLRNLPKLKIAFIMGPRKVEILEGVNIQELECFSSMNTPLVLRLVCFDYLKTLRLSTVFTEQNIQGLIDNSPHLHTLILSPTNTLERLKFSSHQLRHLHLDNLYHFGQVEIDAPNLRHFLCYINGGELHNDNPFPSSILVATTRPLKAQFCVFGNYPLTNQSFHNLRKYFQLFQYNAAVYINGFLDVNDSIVAQLGDNPAAHLDRLELKYSSSLFDYAAVLDYFLMLFRPIEISVTAIEESSTEFTKFLLVKFLTREENPVCCSNCRVKCWRHYLENVKIRSLSRSVEPDQEVVFTLNWMKYI</sequence>
<dbReference type="SUPFAM" id="SSF52047">
    <property type="entry name" value="RNI-like"/>
    <property type="match status" value="1"/>
</dbReference>
<dbReference type="Gene3D" id="3.80.10.10">
    <property type="entry name" value="Ribonuclease Inhibitor"/>
    <property type="match status" value="1"/>
</dbReference>
<evidence type="ECO:0000313" key="2">
    <source>
        <dbReference type="EMBL" id="OMP07164.1"/>
    </source>
</evidence>
<dbReference type="InterPro" id="IPR001810">
    <property type="entry name" value="F-box_dom"/>
</dbReference>
<dbReference type="InterPro" id="IPR053772">
    <property type="entry name" value="At1g61320/At1g61330-like"/>
</dbReference>
<dbReference type="InterPro" id="IPR055411">
    <property type="entry name" value="LRR_FXL15/At3g58940/PEG3-like"/>
</dbReference>
<reference evidence="3" key="1">
    <citation type="submission" date="2013-09" db="EMBL/GenBank/DDBJ databases">
        <title>Corchorus olitorius genome sequencing.</title>
        <authorList>
            <person name="Alam M."/>
            <person name="Haque M.S."/>
            <person name="Islam M.S."/>
            <person name="Emdad E.M."/>
            <person name="Islam M.M."/>
            <person name="Ahmed B."/>
            <person name="Halim A."/>
            <person name="Hossen Q.M.M."/>
            <person name="Hossain M.Z."/>
            <person name="Ahmed R."/>
            <person name="Khan M.M."/>
            <person name="Islam R."/>
            <person name="Rashid M.M."/>
            <person name="Khan S.A."/>
            <person name="Rahman M.S."/>
            <person name="Alam M."/>
            <person name="Yahiya A.S."/>
            <person name="Khan M.S."/>
            <person name="Azam M.S."/>
            <person name="Haque T."/>
            <person name="Lashkar M.Z.H."/>
            <person name="Akhand A.I."/>
            <person name="Morshed G."/>
            <person name="Roy S."/>
            <person name="Uddin K.S."/>
            <person name="Rabeya T."/>
            <person name="Hossain A.S."/>
            <person name="Chowdhury A."/>
            <person name="Snigdha A.R."/>
            <person name="Mortoza M.S."/>
            <person name="Matin S.A."/>
            <person name="Hoque S.M.E."/>
            <person name="Islam M.K."/>
            <person name="Roy D.K."/>
            <person name="Haider R."/>
            <person name="Moosa M.M."/>
            <person name="Elias S.M."/>
            <person name="Hasan A.M."/>
            <person name="Jahan S."/>
            <person name="Shafiuddin M."/>
            <person name="Mahmood N."/>
            <person name="Shommy N.S."/>
        </authorList>
    </citation>
    <scope>NUCLEOTIDE SEQUENCE [LARGE SCALE GENOMIC DNA]</scope>
    <source>
        <strain evidence="3">cv. O-4</strain>
    </source>
</reference>
<evidence type="ECO:0000313" key="3">
    <source>
        <dbReference type="Proteomes" id="UP000187203"/>
    </source>
</evidence>
<accession>A0A1R3KJE3</accession>
<dbReference type="PANTHER" id="PTHR34145">
    <property type="entry name" value="OS02G0105600 PROTEIN"/>
    <property type="match status" value="1"/>
</dbReference>
<organism evidence="2 3">
    <name type="scientific">Corchorus olitorius</name>
    <dbReference type="NCBI Taxonomy" id="93759"/>
    <lineage>
        <taxon>Eukaryota</taxon>
        <taxon>Viridiplantae</taxon>
        <taxon>Streptophyta</taxon>
        <taxon>Embryophyta</taxon>
        <taxon>Tracheophyta</taxon>
        <taxon>Spermatophyta</taxon>
        <taxon>Magnoliopsida</taxon>
        <taxon>eudicotyledons</taxon>
        <taxon>Gunneridae</taxon>
        <taxon>Pentapetalae</taxon>
        <taxon>rosids</taxon>
        <taxon>malvids</taxon>
        <taxon>Malvales</taxon>
        <taxon>Malvaceae</taxon>
        <taxon>Grewioideae</taxon>
        <taxon>Apeibeae</taxon>
        <taxon>Corchorus</taxon>
    </lineage>
</organism>
<gene>
    <name evidence="2" type="ORF">COLO4_07576</name>
</gene>
<evidence type="ECO:0000259" key="1">
    <source>
        <dbReference type="PROSITE" id="PS50181"/>
    </source>
</evidence>
<dbReference type="InterPro" id="IPR032675">
    <property type="entry name" value="LRR_dom_sf"/>
</dbReference>
<keyword evidence="3" id="KW-1185">Reference proteome</keyword>
<proteinExistence type="predicted"/>
<comment type="caution">
    <text evidence="2">The sequence shown here is derived from an EMBL/GenBank/DDBJ whole genome shotgun (WGS) entry which is preliminary data.</text>
</comment>
<dbReference type="Pfam" id="PF24758">
    <property type="entry name" value="LRR_At5g56370"/>
    <property type="match status" value="2"/>
</dbReference>
<dbReference type="EMBL" id="AWUE01013380">
    <property type="protein sequence ID" value="OMP07164.1"/>
    <property type="molecule type" value="Genomic_DNA"/>
</dbReference>